<dbReference type="InterPro" id="IPR051283">
    <property type="entry name" value="Sec_Metabolite_Acyltrans"/>
</dbReference>
<dbReference type="EMBL" id="CM017877">
    <property type="protein sequence ID" value="KAG1346455.1"/>
    <property type="molecule type" value="Genomic_DNA"/>
</dbReference>
<accession>A0A8K0IAI8</accession>
<dbReference type="InterPro" id="IPR023213">
    <property type="entry name" value="CAT-like_dom_sf"/>
</dbReference>
<keyword evidence="4" id="KW-1185">Reference proteome</keyword>
<protein>
    <submittedName>
        <fullName evidence="3">Uncharacterized protein</fullName>
    </submittedName>
</protein>
<evidence type="ECO:0000256" key="2">
    <source>
        <dbReference type="SAM" id="MobiDB-lite"/>
    </source>
</evidence>
<feature type="compositionally biased region" description="Gly residues" evidence="2">
    <location>
        <begin position="47"/>
        <end position="58"/>
    </location>
</feature>
<comment type="caution">
    <text evidence="3">The sequence shown here is derived from an EMBL/GenBank/DDBJ whole genome shotgun (WGS) entry which is preliminary data.</text>
</comment>
<sequence>MGGPAVLQEPDTEHPDDGGGRGGGGELPAMGGGAAAPERGSKRRRGGAAGGGGVGGGATVLPSRELGQGRHHDGELARVPHVRGERLRVGAALALRSGRANKFDGKISAFPGREGGGSVELEVCLAPDTMAALLQDDEFMRYVSQDCSTL</sequence>
<evidence type="ECO:0000313" key="3">
    <source>
        <dbReference type="EMBL" id="KAG1346455.1"/>
    </source>
</evidence>
<reference evidence="3" key="1">
    <citation type="journal article" date="2017" name="Gigascience">
        <title>The genome draft of coconut (Cocos nucifera).</title>
        <authorList>
            <person name="Xiao Y."/>
            <person name="Xu P."/>
            <person name="Fan H."/>
            <person name="Baudouin L."/>
            <person name="Xia W."/>
            <person name="Bocs S."/>
            <person name="Xu J."/>
            <person name="Li Q."/>
            <person name="Guo A."/>
            <person name="Zhou L."/>
            <person name="Li J."/>
            <person name="Wu Y."/>
            <person name="Ma Z."/>
            <person name="Armero A."/>
            <person name="Issali A.E."/>
            <person name="Liu N."/>
            <person name="Peng M."/>
            <person name="Yang Y."/>
        </authorList>
    </citation>
    <scope>NUCLEOTIDE SEQUENCE</scope>
    <source>
        <tissue evidence="3">Spear leaf of Hainan Tall coconut</tissue>
    </source>
</reference>
<dbReference type="Gene3D" id="3.30.559.10">
    <property type="entry name" value="Chloramphenicol acetyltransferase-like domain"/>
    <property type="match status" value="1"/>
</dbReference>
<keyword evidence="1" id="KW-0808">Transferase</keyword>
<feature type="region of interest" description="Disordered" evidence="2">
    <location>
        <begin position="1"/>
        <end position="74"/>
    </location>
</feature>
<dbReference type="PANTHER" id="PTHR31896:SF64">
    <property type="entry name" value="TRICHOTHECENE 3-O-ACETYLTRANSFERASE"/>
    <property type="match status" value="1"/>
</dbReference>
<gene>
    <name evidence="3" type="ORF">COCNU_06G002840</name>
</gene>
<dbReference type="Proteomes" id="UP000797356">
    <property type="component" value="Chromosome 6"/>
</dbReference>
<dbReference type="AlphaFoldDB" id="A0A8K0IAI8"/>
<dbReference type="OrthoDB" id="444127at2759"/>
<name>A0A8K0IAI8_COCNU</name>
<evidence type="ECO:0000313" key="4">
    <source>
        <dbReference type="Proteomes" id="UP000797356"/>
    </source>
</evidence>
<evidence type="ECO:0000256" key="1">
    <source>
        <dbReference type="ARBA" id="ARBA00022679"/>
    </source>
</evidence>
<organism evidence="3 4">
    <name type="scientific">Cocos nucifera</name>
    <name type="common">Coconut palm</name>
    <dbReference type="NCBI Taxonomy" id="13894"/>
    <lineage>
        <taxon>Eukaryota</taxon>
        <taxon>Viridiplantae</taxon>
        <taxon>Streptophyta</taxon>
        <taxon>Embryophyta</taxon>
        <taxon>Tracheophyta</taxon>
        <taxon>Spermatophyta</taxon>
        <taxon>Magnoliopsida</taxon>
        <taxon>Liliopsida</taxon>
        <taxon>Arecaceae</taxon>
        <taxon>Arecoideae</taxon>
        <taxon>Cocoseae</taxon>
        <taxon>Attaleinae</taxon>
        <taxon>Cocos</taxon>
    </lineage>
</organism>
<feature type="compositionally biased region" description="Gly residues" evidence="2">
    <location>
        <begin position="20"/>
        <end position="34"/>
    </location>
</feature>
<proteinExistence type="predicted"/>
<dbReference type="PANTHER" id="PTHR31896">
    <property type="entry name" value="FAMILY REGULATORY PROTEIN, PUTATIVE (AFU_ORTHOLOGUE AFUA_3G14730)-RELATED"/>
    <property type="match status" value="1"/>
</dbReference>
<dbReference type="GO" id="GO:0016740">
    <property type="term" value="F:transferase activity"/>
    <property type="evidence" value="ECO:0007669"/>
    <property type="project" value="UniProtKB-KW"/>
</dbReference>
<reference evidence="3" key="2">
    <citation type="submission" date="2019-07" db="EMBL/GenBank/DDBJ databases">
        <authorList>
            <person name="Yang Y."/>
            <person name="Bocs S."/>
            <person name="Baudouin L."/>
        </authorList>
    </citation>
    <scope>NUCLEOTIDE SEQUENCE</scope>
    <source>
        <tissue evidence="3">Spear leaf of Hainan Tall coconut</tissue>
    </source>
</reference>